<evidence type="ECO:0000256" key="1">
    <source>
        <dbReference type="ARBA" id="ARBA00006499"/>
    </source>
</evidence>
<keyword evidence="5" id="KW-1185">Reference proteome</keyword>
<feature type="domain" description="Phospholipase/carboxylesterase/thioesterase" evidence="3">
    <location>
        <begin position="67"/>
        <end position="187"/>
    </location>
</feature>
<dbReference type="InterPro" id="IPR050565">
    <property type="entry name" value="LYPA1-2/EST-like"/>
</dbReference>
<sequence length="321" mass="34864">MATDYPAPFIIPPRVSPHKQTFIILHGRGATGDKFGPVLLDTPIPHLPTSTAPSPEADDPSATTLASIFPHARFVFPSAARRRATVYRRAYTHQWFDNWKLDPPATDREDLQIPGLRETTTYLHGLLRDEIALVPGGAAKVVLGGLSQGCAAALTALLLWDSEGRGAPRVAAFGMCGWLPYARRMSEQVEMDMARDGVGGMDGDDDSFDPFQRDEPGGEATTSDEATEPFALAVGWLRDELGVVAKGTTSSPEETGLQTVPLCLGHGVLDDKVSVVLGQKASRCLTELGIRVRWNEYESLAHWYSGPMLRDIVDFLHAETG</sequence>
<accession>A0AAI8VXX6</accession>
<protein>
    <submittedName>
        <fullName evidence="4">Uu.00g012370.m01.CDS01</fullName>
    </submittedName>
</protein>
<dbReference type="PANTHER" id="PTHR10655:SF64">
    <property type="entry name" value="PHOSPHOLIPASE_CARBOXYLESTERASE_THIOESTERASE DOMAIN-CONTAINING PROTEIN"/>
    <property type="match status" value="1"/>
</dbReference>
<feature type="region of interest" description="Disordered" evidence="2">
    <location>
        <begin position="198"/>
        <end position="224"/>
    </location>
</feature>
<dbReference type="EMBL" id="CAUWAG010000020">
    <property type="protein sequence ID" value="CAJ2513118.1"/>
    <property type="molecule type" value="Genomic_DNA"/>
</dbReference>
<dbReference type="InterPro" id="IPR029058">
    <property type="entry name" value="AB_hydrolase_fold"/>
</dbReference>
<dbReference type="Pfam" id="PF02230">
    <property type="entry name" value="Abhydrolase_2"/>
    <property type="match status" value="2"/>
</dbReference>
<dbReference type="AlphaFoldDB" id="A0AAI8VXX6"/>
<dbReference type="GO" id="GO:0008474">
    <property type="term" value="F:palmitoyl-(protein) hydrolase activity"/>
    <property type="evidence" value="ECO:0007669"/>
    <property type="project" value="TreeGrafter"/>
</dbReference>
<dbReference type="Proteomes" id="UP001295740">
    <property type="component" value="Unassembled WGS sequence"/>
</dbReference>
<dbReference type="Gene3D" id="3.40.50.1820">
    <property type="entry name" value="alpha/beta hydrolase"/>
    <property type="match status" value="1"/>
</dbReference>
<dbReference type="GO" id="GO:0005737">
    <property type="term" value="C:cytoplasm"/>
    <property type="evidence" value="ECO:0007669"/>
    <property type="project" value="TreeGrafter"/>
</dbReference>
<dbReference type="PANTHER" id="PTHR10655">
    <property type="entry name" value="LYSOPHOSPHOLIPASE-RELATED"/>
    <property type="match status" value="1"/>
</dbReference>
<organism evidence="4 5">
    <name type="scientific">Anthostomella pinea</name>
    <dbReference type="NCBI Taxonomy" id="933095"/>
    <lineage>
        <taxon>Eukaryota</taxon>
        <taxon>Fungi</taxon>
        <taxon>Dikarya</taxon>
        <taxon>Ascomycota</taxon>
        <taxon>Pezizomycotina</taxon>
        <taxon>Sordariomycetes</taxon>
        <taxon>Xylariomycetidae</taxon>
        <taxon>Xylariales</taxon>
        <taxon>Xylariaceae</taxon>
        <taxon>Anthostomella</taxon>
    </lineage>
</organism>
<dbReference type="GO" id="GO:0052689">
    <property type="term" value="F:carboxylic ester hydrolase activity"/>
    <property type="evidence" value="ECO:0007669"/>
    <property type="project" value="TreeGrafter"/>
</dbReference>
<evidence type="ECO:0000256" key="2">
    <source>
        <dbReference type="SAM" id="MobiDB-lite"/>
    </source>
</evidence>
<evidence type="ECO:0000259" key="3">
    <source>
        <dbReference type="Pfam" id="PF02230"/>
    </source>
</evidence>
<comment type="caution">
    <text evidence="4">The sequence shown here is derived from an EMBL/GenBank/DDBJ whole genome shotgun (WGS) entry which is preliminary data.</text>
</comment>
<comment type="similarity">
    <text evidence="1">Belongs to the AB hydrolase superfamily. AB hydrolase 2 family.</text>
</comment>
<reference evidence="4" key="1">
    <citation type="submission" date="2023-10" db="EMBL/GenBank/DDBJ databases">
        <authorList>
            <person name="Hackl T."/>
        </authorList>
    </citation>
    <scope>NUCLEOTIDE SEQUENCE</scope>
</reference>
<name>A0AAI8VXX6_9PEZI</name>
<dbReference type="InterPro" id="IPR003140">
    <property type="entry name" value="PLipase/COase/thioEstase"/>
</dbReference>
<dbReference type="SUPFAM" id="SSF53474">
    <property type="entry name" value="alpha/beta-Hydrolases"/>
    <property type="match status" value="1"/>
</dbReference>
<evidence type="ECO:0000313" key="5">
    <source>
        <dbReference type="Proteomes" id="UP001295740"/>
    </source>
</evidence>
<feature type="domain" description="Phospholipase/carboxylesterase/thioesterase" evidence="3">
    <location>
        <begin position="251"/>
        <end position="317"/>
    </location>
</feature>
<evidence type="ECO:0000313" key="4">
    <source>
        <dbReference type="EMBL" id="CAJ2513118.1"/>
    </source>
</evidence>
<gene>
    <name evidence="4" type="ORF">KHLLAP_LOCUS13586</name>
</gene>
<proteinExistence type="inferred from homology"/>